<sequence>MGSVPATYAMARGWAEFWPCWIAVDLVGVPELLHFGYYPFAVLLNDPNAGALPPQFAGYLAHHSA</sequence>
<keyword evidence="3" id="KW-1133">Transmembrane helix</keyword>
<dbReference type="EMBL" id="JASCTH010000052">
    <property type="protein sequence ID" value="MDI6105717.1"/>
    <property type="molecule type" value="Genomic_DNA"/>
</dbReference>
<keyword evidence="6" id="KW-1185">Reference proteome</keyword>
<dbReference type="InterPro" id="IPR006419">
    <property type="entry name" value="NMN_transpt_PnuC"/>
</dbReference>
<evidence type="ECO:0000256" key="3">
    <source>
        <dbReference type="ARBA" id="ARBA00022989"/>
    </source>
</evidence>
<dbReference type="Proteomes" id="UP001241758">
    <property type="component" value="Unassembled WGS sequence"/>
</dbReference>
<accession>A0ABT6X129</accession>
<comment type="subcellular location">
    <subcellularLocation>
        <location evidence="1">Membrane</location>
        <topology evidence="1">Multi-pass membrane protein</topology>
    </subcellularLocation>
</comment>
<protein>
    <submittedName>
        <fullName evidence="5">Nicotinamide mononucleotide transporter</fullName>
    </submittedName>
</protein>
<keyword evidence="4" id="KW-0472">Membrane</keyword>
<evidence type="ECO:0000313" key="6">
    <source>
        <dbReference type="Proteomes" id="UP001241758"/>
    </source>
</evidence>
<comment type="caution">
    <text evidence="5">The sequence shown here is derived from an EMBL/GenBank/DDBJ whole genome shotgun (WGS) entry which is preliminary data.</text>
</comment>
<evidence type="ECO:0000256" key="4">
    <source>
        <dbReference type="ARBA" id="ARBA00023136"/>
    </source>
</evidence>
<evidence type="ECO:0000256" key="2">
    <source>
        <dbReference type="ARBA" id="ARBA00022692"/>
    </source>
</evidence>
<organism evidence="5 6">
    <name type="scientific">Actinoplanes sandaracinus</name>
    <dbReference type="NCBI Taxonomy" id="3045177"/>
    <lineage>
        <taxon>Bacteria</taxon>
        <taxon>Bacillati</taxon>
        <taxon>Actinomycetota</taxon>
        <taxon>Actinomycetes</taxon>
        <taxon>Micromonosporales</taxon>
        <taxon>Micromonosporaceae</taxon>
        <taxon>Actinoplanes</taxon>
    </lineage>
</organism>
<reference evidence="5 6" key="1">
    <citation type="submission" date="2023-05" db="EMBL/GenBank/DDBJ databases">
        <title>Actinoplanes sp. NEAU-A12 genome sequencing.</title>
        <authorList>
            <person name="Wang Z.-S."/>
        </authorList>
    </citation>
    <scope>NUCLEOTIDE SEQUENCE [LARGE SCALE GENOMIC DNA]</scope>
    <source>
        <strain evidence="5 6">NEAU-A12</strain>
    </source>
</reference>
<evidence type="ECO:0000313" key="5">
    <source>
        <dbReference type="EMBL" id="MDI6105717.1"/>
    </source>
</evidence>
<name>A0ABT6X129_9ACTN</name>
<keyword evidence="2" id="KW-0812">Transmembrane</keyword>
<evidence type="ECO:0000256" key="1">
    <source>
        <dbReference type="ARBA" id="ARBA00004141"/>
    </source>
</evidence>
<proteinExistence type="predicted"/>
<dbReference type="Pfam" id="PF04973">
    <property type="entry name" value="NMN_transporter"/>
    <property type="match status" value="1"/>
</dbReference>
<gene>
    <name evidence="5" type="ORF">QLQ12_44770</name>
</gene>